<dbReference type="CDD" id="cd06170">
    <property type="entry name" value="LuxR_C_like"/>
    <property type="match status" value="1"/>
</dbReference>
<dbReference type="SMART" id="SM00421">
    <property type="entry name" value="HTH_LUXR"/>
    <property type="match status" value="1"/>
</dbReference>
<feature type="domain" description="HTH luxR-type" evidence="5">
    <location>
        <begin position="144"/>
        <end position="209"/>
    </location>
</feature>
<proteinExistence type="predicted"/>
<evidence type="ECO:0000256" key="4">
    <source>
        <dbReference type="PROSITE-ProRule" id="PRU00169"/>
    </source>
</evidence>
<accession>A0ABZ0IV40</accession>
<evidence type="ECO:0000256" key="3">
    <source>
        <dbReference type="ARBA" id="ARBA00023163"/>
    </source>
</evidence>
<reference evidence="7 8" key="1">
    <citation type="journal article" date="2023" name="Microbiol. Resour. Announc.">
        <title>Complete Genome Sequence of Imperialibacter roseus strain P4T.</title>
        <authorList>
            <person name="Tizabi D.R."/>
            <person name="Bachvaroff T."/>
            <person name="Hill R.T."/>
        </authorList>
    </citation>
    <scope>NUCLEOTIDE SEQUENCE [LARGE SCALE GENOMIC DNA]</scope>
    <source>
        <strain evidence="7 8">P4T</strain>
    </source>
</reference>
<dbReference type="PROSITE" id="PS00622">
    <property type="entry name" value="HTH_LUXR_1"/>
    <property type="match status" value="1"/>
</dbReference>
<dbReference type="EMBL" id="CP136051">
    <property type="protein sequence ID" value="WOK08009.1"/>
    <property type="molecule type" value="Genomic_DNA"/>
</dbReference>
<keyword evidence="3" id="KW-0804">Transcription</keyword>
<dbReference type="RefSeq" id="WP_317490657.1">
    <property type="nucleotide sequence ID" value="NZ_CP136051.1"/>
</dbReference>
<comment type="caution">
    <text evidence="4">Lacks conserved residue(s) required for the propagation of feature annotation.</text>
</comment>
<protein>
    <submittedName>
        <fullName evidence="7">Response regulator transcription factor</fullName>
    </submittedName>
</protein>
<feature type="domain" description="Response regulatory" evidence="6">
    <location>
        <begin position="5"/>
        <end position="121"/>
    </location>
</feature>
<dbReference type="InterPro" id="IPR001789">
    <property type="entry name" value="Sig_transdc_resp-reg_receiver"/>
</dbReference>
<dbReference type="SUPFAM" id="SSF52172">
    <property type="entry name" value="CheY-like"/>
    <property type="match status" value="1"/>
</dbReference>
<keyword evidence="8" id="KW-1185">Reference proteome</keyword>
<keyword evidence="1" id="KW-0805">Transcription regulation</keyword>
<gene>
    <name evidence="7" type="ORF">RT717_05110</name>
</gene>
<evidence type="ECO:0000256" key="2">
    <source>
        <dbReference type="ARBA" id="ARBA00023125"/>
    </source>
</evidence>
<dbReference type="InterPro" id="IPR016032">
    <property type="entry name" value="Sig_transdc_resp-reg_C-effctor"/>
</dbReference>
<evidence type="ECO:0000313" key="8">
    <source>
        <dbReference type="Proteomes" id="UP001302349"/>
    </source>
</evidence>
<evidence type="ECO:0000259" key="6">
    <source>
        <dbReference type="PROSITE" id="PS50110"/>
    </source>
</evidence>
<evidence type="ECO:0000313" key="7">
    <source>
        <dbReference type="EMBL" id="WOK08009.1"/>
    </source>
</evidence>
<dbReference type="SUPFAM" id="SSF46894">
    <property type="entry name" value="C-terminal effector domain of the bipartite response regulators"/>
    <property type="match status" value="1"/>
</dbReference>
<evidence type="ECO:0000259" key="5">
    <source>
        <dbReference type="PROSITE" id="PS50043"/>
    </source>
</evidence>
<dbReference type="PANTHER" id="PTHR44688:SF16">
    <property type="entry name" value="DNA-BINDING TRANSCRIPTIONAL ACTIVATOR DEVR_DOSR"/>
    <property type="match status" value="1"/>
</dbReference>
<organism evidence="7 8">
    <name type="scientific">Imperialibacter roseus</name>
    <dbReference type="NCBI Taxonomy" id="1324217"/>
    <lineage>
        <taxon>Bacteria</taxon>
        <taxon>Pseudomonadati</taxon>
        <taxon>Bacteroidota</taxon>
        <taxon>Cytophagia</taxon>
        <taxon>Cytophagales</taxon>
        <taxon>Flammeovirgaceae</taxon>
        <taxon>Imperialibacter</taxon>
    </lineage>
</organism>
<evidence type="ECO:0000256" key="1">
    <source>
        <dbReference type="ARBA" id="ARBA00023015"/>
    </source>
</evidence>
<name>A0ABZ0IV40_9BACT</name>
<dbReference type="PANTHER" id="PTHR44688">
    <property type="entry name" value="DNA-BINDING TRANSCRIPTIONAL ACTIVATOR DEVR_DOSR"/>
    <property type="match status" value="1"/>
</dbReference>
<dbReference type="Gene3D" id="3.40.50.2300">
    <property type="match status" value="1"/>
</dbReference>
<dbReference type="PRINTS" id="PR00038">
    <property type="entry name" value="HTHLUXR"/>
</dbReference>
<dbReference type="Proteomes" id="UP001302349">
    <property type="component" value="Chromosome"/>
</dbReference>
<dbReference type="PROSITE" id="PS50110">
    <property type="entry name" value="RESPONSE_REGULATORY"/>
    <property type="match status" value="1"/>
</dbReference>
<dbReference type="InterPro" id="IPR011006">
    <property type="entry name" value="CheY-like_superfamily"/>
</dbReference>
<keyword evidence="2" id="KW-0238">DNA-binding</keyword>
<dbReference type="InterPro" id="IPR000792">
    <property type="entry name" value="Tscrpt_reg_LuxR_C"/>
</dbReference>
<dbReference type="Pfam" id="PF00196">
    <property type="entry name" value="GerE"/>
    <property type="match status" value="1"/>
</dbReference>
<sequence length="213" mass="23502">MSAPNVIVADTHELSVAGLLYLVHQAFESVQVETVKSRVALSNVLKNFPSGILIVNPYGVKDLDPASLLEVLADNPQVYPLLLVSRIDQEDLKPLIKFGAIGIITKNCSQREVLAALEAAIHQEKFVCNKVMEAFLAENDAADDLQSEKTLSEREIGVIRFIAKGLSTEEIGEELHLSPHTIHAHRKNILKKMNVKTPVELVVKAIREKLITV</sequence>
<dbReference type="PROSITE" id="PS50043">
    <property type="entry name" value="HTH_LUXR_2"/>
    <property type="match status" value="1"/>
</dbReference>